<evidence type="ECO:0000256" key="7">
    <source>
        <dbReference type="ARBA" id="ARBA00023187"/>
    </source>
</evidence>
<feature type="compositionally biased region" description="Basic and acidic residues" evidence="9">
    <location>
        <begin position="98"/>
        <end position="118"/>
    </location>
</feature>
<dbReference type="OrthoDB" id="21123at2759"/>
<dbReference type="GeneID" id="5547390"/>
<dbReference type="InParanoid" id="A7TF38"/>
<dbReference type="SMART" id="SM01083">
    <property type="entry name" value="Cir_N"/>
    <property type="match status" value="1"/>
</dbReference>
<dbReference type="EMBL" id="DS480382">
    <property type="protein sequence ID" value="EDO19063.1"/>
    <property type="molecule type" value="Genomic_DNA"/>
</dbReference>
<dbReference type="InterPro" id="IPR022209">
    <property type="entry name" value="CWC25"/>
</dbReference>
<comment type="subcellular location">
    <subcellularLocation>
        <location evidence="1">Nucleus</location>
    </subcellularLocation>
</comment>
<dbReference type="GO" id="GO:0000384">
    <property type="term" value="F:first spliceosomal transesterification activity"/>
    <property type="evidence" value="ECO:0007669"/>
    <property type="project" value="EnsemblFungi"/>
</dbReference>
<keyword evidence="6" id="KW-0175">Coiled coil</keyword>
<evidence type="ECO:0000256" key="5">
    <source>
        <dbReference type="ARBA" id="ARBA00022728"/>
    </source>
</evidence>
<dbReference type="KEGG" id="vpo:Kpol_2000p27"/>
<evidence type="ECO:0000256" key="4">
    <source>
        <dbReference type="ARBA" id="ARBA00022664"/>
    </source>
</evidence>
<dbReference type="PANTHER" id="PTHR16196:SF0">
    <property type="entry name" value="PRE-MRNA-SPLICING FACTOR CWC25 HOMOLOG"/>
    <property type="match status" value="1"/>
</dbReference>
<dbReference type="PANTHER" id="PTHR16196">
    <property type="entry name" value="CELL CYCLE CONTROL PROTEIN CWF25"/>
    <property type="match status" value="1"/>
</dbReference>
<evidence type="ECO:0000259" key="10">
    <source>
        <dbReference type="SMART" id="SM01083"/>
    </source>
</evidence>
<keyword evidence="12" id="KW-1185">Reference proteome</keyword>
<dbReference type="GO" id="GO:0005684">
    <property type="term" value="C:U2-type spliceosomal complex"/>
    <property type="evidence" value="ECO:0007669"/>
    <property type="project" value="EnsemblFungi"/>
</dbReference>
<gene>
    <name evidence="11" type="ORF">Kpol_2000p27</name>
</gene>
<comment type="similarity">
    <text evidence="2">Belongs to the CWC25 family.</text>
</comment>
<dbReference type="AlphaFoldDB" id="A7TF38"/>
<evidence type="ECO:0000256" key="9">
    <source>
        <dbReference type="SAM" id="MobiDB-lite"/>
    </source>
</evidence>
<dbReference type="eggNOG" id="KOG3869">
    <property type="taxonomic scope" value="Eukaryota"/>
</dbReference>
<dbReference type="GO" id="GO:0000398">
    <property type="term" value="P:mRNA splicing, via spliceosome"/>
    <property type="evidence" value="ECO:0007669"/>
    <property type="project" value="EnsemblFungi"/>
</dbReference>
<proteinExistence type="inferred from homology"/>
<feature type="region of interest" description="Disordered" evidence="9">
    <location>
        <begin position="51"/>
        <end position="72"/>
    </location>
</feature>
<feature type="domain" description="CBF1-interacting co-repressor CIR N-terminal" evidence="10">
    <location>
        <begin position="11"/>
        <end position="47"/>
    </location>
</feature>
<keyword evidence="8" id="KW-0539">Nucleus</keyword>
<dbReference type="GO" id="GO:0000974">
    <property type="term" value="C:Prp19 complex"/>
    <property type="evidence" value="ECO:0007669"/>
    <property type="project" value="EnsemblFungi"/>
</dbReference>
<evidence type="ECO:0000256" key="6">
    <source>
        <dbReference type="ARBA" id="ARBA00023054"/>
    </source>
</evidence>
<evidence type="ECO:0000313" key="12">
    <source>
        <dbReference type="Proteomes" id="UP000000267"/>
    </source>
</evidence>
<dbReference type="RefSeq" id="XP_001646921.1">
    <property type="nucleotide sequence ID" value="XM_001646871.1"/>
</dbReference>
<sequence>MGSGDLNLLKSWNPKLVKNREKVWIKEQELLKENEILKQKQLEITKERELDSLVDPHHKHKNSKKNGLEWMYSDPTHNEDYLLGKKSLDSSVISKNNLKNDSKVDSKIDSEQTKKFDYSNDDPMSKFKIAKKRHIIQTKEKISKPTSPL</sequence>
<feature type="region of interest" description="Disordered" evidence="9">
    <location>
        <begin position="94"/>
        <end position="123"/>
    </location>
</feature>
<dbReference type="FunCoup" id="A7TF38">
    <property type="interactions" value="71"/>
</dbReference>
<dbReference type="Pfam" id="PF10197">
    <property type="entry name" value="Cir_N"/>
    <property type="match status" value="1"/>
</dbReference>
<evidence type="ECO:0000256" key="1">
    <source>
        <dbReference type="ARBA" id="ARBA00004123"/>
    </source>
</evidence>
<keyword evidence="4" id="KW-0507">mRNA processing</keyword>
<dbReference type="HOGENOM" id="CLU_025093_3_1_1"/>
<organism evidence="12">
    <name type="scientific">Vanderwaltozyma polyspora (strain ATCC 22028 / DSM 70294 / BCRC 21397 / CBS 2163 / NBRC 10782 / NRRL Y-8283 / UCD 57-17)</name>
    <name type="common">Kluyveromyces polysporus</name>
    <dbReference type="NCBI Taxonomy" id="436907"/>
    <lineage>
        <taxon>Eukaryota</taxon>
        <taxon>Fungi</taxon>
        <taxon>Dikarya</taxon>
        <taxon>Ascomycota</taxon>
        <taxon>Saccharomycotina</taxon>
        <taxon>Saccharomycetes</taxon>
        <taxon>Saccharomycetales</taxon>
        <taxon>Saccharomycetaceae</taxon>
        <taxon>Vanderwaltozyma</taxon>
    </lineage>
</organism>
<dbReference type="Pfam" id="PF12542">
    <property type="entry name" value="CWC25"/>
    <property type="match status" value="1"/>
</dbReference>
<evidence type="ECO:0000256" key="8">
    <source>
        <dbReference type="ARBA" id="ARBA00023242"/>
    </source>
</evidence>
<keyword evidence="5" id="KW-0747">Spliceosome</keyword>
<keyword evidence="7" id="KW-0508">mRNA splicing</keyword>
<dbReference type="InterPro" id="IPR051376">
    <property type="entry name" value="CWC25_splicing_factor"/>
</dbReference>
<dbReference type="PhylomeDB" id="A7TF38"/>
<evidence type="ECO:0000256" key="2">
    <source>
        <dbReference type="ARBA" id="ARBA00006695"/>
    </source>
</evidence>
<accession>A7TF38</accession>
<evidence type="ECO:0000256" key="3">
    <source>
        <dbReference type="ARBA" id="ARBA00020646"/>
    </source>
</evidence>
<protein>
    <recommendedName>
        <fullName evidence="3">Pre-mRNA-splicing factor CWC25</fullName>
    </recommendedName>
</protein>
<dbReference type="STRING" id="436907.A7TF38"/>
<reference evidence="11 12" key="1">
    <citation type="journal article" date="2007" name="Proc. Natl. Acad. Sci. U.S.A.">
        <title>Independent sorting-out of thousands of duplicated gene pairs in two yeast species descended from a whole-genome duplication.</title>
        <authorList>
            <person name="Scannell D.R."/>
            <person name="Frank A.C."/>
            <person name="Conant G.C."/>
            <person name="Byrne K.P."/>
            <person name="Woolfit M."/>
            <person name="Wolfe K.H."/>
        </authorList>
    </citation>
    <scope>NUCLEOTIDE SEQUENCE [LARGE SCALE GENOMIC DNA]</scope>
    <source>
        <strain evidence="12">ATCC 22028 / DSM 70294 / BCRC 21397 / CBS 2163 / NBRC 10782 / NRRL Y-8283 / UCD 57-17</strain>
    </source>
</reference>
<dbReference type="Proteomes" id="UP000000267">
    <property type="component" value="Unassembled WGS sequence"/>
</dbReference>
<name>A7TF38_VANPO</name>
<evidence type="ECO:0000313" key="11">
    <source>
        <dbReference type="EMBL" id="EDO19063.1"/>
    </source>
</evidence>
<dbReference type="InterPro" id="IPR019339">
    <property type="entry name" value="CIR_N_dom"/>
</dbReference>
<dbReference type="OMA" id="VWETEQQ"/>